<dbReference type="Pfam" id="PF13646">
    <property type="entry name" value="HEAT_2"/>
    <property type="match status" value="1"/>
</dbReference>
<dbReference type="EMBL" id="BART01031833">
    <property type="protein sequence ID" value="GAH17625.1"/>
    <property type="molecule type" value="Genomic_DNA"/>
</dbReference>
<feature type="non-terminal residue" evidence="1">
    <location>
        <position position="1"/>
    </location>
</feature>
<dbReference type="InterPro" id="IPR011989">
    <property type="entry name" value="ARM-like"/>
</dbReference>
<dbReference type="SUPFAM" id="SSF48695">
    <property type="entry name" value="Multiheme cytochromes"/>
    <property type="match status" value="1"/>
</dbReference>
<gene>
    <name evidence="1" type="ORF">S01H4_55201</name>
</gene>
<organism evidence="1">
    <name type="scientific">marine sediment metagenome</name>
    <dbReference type="NCBI Taxonomy" id="412755"/>
    <lineage>
        <taxon>unclassified sequences</taxon>
        <taxon>metagenomes</taxon>
        <taxon>ecological metagenomes</taxon>
    </lineage>
</organism>
<sequence>RGASCVNCHMPVKTYMVVDDRHDHSFRIPEPRLTLELGVPNTCNQCHDDQNAQWALDTLDSWGVSSGIRAGHARVLSAAWSGQAAALPALLALANQPDSPSMLRSSAMMSAQNFPSQETLATIQALLSSSDPLLRASAVQSMDWVPVAQRYAMLRDLITDDSKSVRMAVARQLSSFPADQLPGSSATELKTLFQEYLDSMKRNADMPEEQMNLGMFYNATDEPALAVSLMEQREQLEPAERLLMQLADIFQK</sequence>
<evidence type="ECO:0000313" key="1">
    <source>
        <dbReference type="EMBL" id="GAH17625.1"/>
    </source>
</evidence>
<dbReference type="InterPro" id="IPR036280">
    <property type="entry name" value="Multihaem_cyt_sf"/>
</dbReference>
<reference evidence="1" key="1">
    <citation type="journal article" date="2014" name="Front. Microbiol.">
        <title>High frequency of phylogenetically diverse reductive dehalogenase-homologous genes in deep subseafloor sedimentary metagenomes.</title>
        <authorList>
            <person name="Kawai M."/>
            <person name="Futagami T."/>
            <person name="Toyoda A."/>
            <person name="Takaki Y."/>
            <person name="Nishi S."/>
            <person name="Hori S."/>
            <person name="Arai W."/>
            <person name="Tsubouchi T."/>
            <person name="Morono Y."/>
            <person name="Uchiyama I."/>
            <person name="Ito T."/>
            <person name="Fujiyama A."/>
            <person name="Inagaki F."/>
            <person name="Takami H."/>
        </authorList>
    </citation>
    <scope>NUCLEOTIDE SEQUENCE</scope>
    <source>
        <strain evidence="1">Expedition CK06-06</strain>
    </source>
</reference>
<dbReference type="Gene3D" id="1.25.10.10">
    <property type="entry name" value="Leucine-rich Repeat Variant"/>
    <property type="match status" value="1"/>
</dbReference>
<comment type="caution">
    <text evidence="1">The sequence shown here is derived from an EMBL/GenBank/DDBJ whole genome shotgun (WGS) entry which is preliminary data.</text>
</comment>
<proteinExistence type="predicted"/>
<dbReference type="AlphaFoldDB" id="X1EB89"/>
<dbReference type="Gene3D" id="1.10.1130.10">
    <property type="entry name" value="Flavocytochrome C3, Chain A"/>
    <property type="match status" value="1"/>
</dbReference>
<feature type="non-terminal residue" evidence="1">
    <location>
        <position position="252"/>
    </location>
</feature>
<protein>
    <submittedName>
        <fullName evidence="1">Uncharacterized protein</fullName>
    </submittedName>
</protein>
<name>X1EB89_9ZZZZ</name>
<accession>X1EB89</accession>